<evidence type="ECO:0000256" key="3">
    <source>
        <dbReference type="ARBA" id="ARBA00023125"/>
    </source>
</evidence>
<dbReference type="PROSITE" id="PS00092">
    <property type="entry name" value="N6_MTASE"/>
    <property type="match status" value="1"/>
</dbReference>
<evidence type="ECO:0000256" key="2">
    <source>
        <dbReference type="ARBA" id="ARBA00022747"/>
    </source>
</evidence>
<keyword evidence="4" id="KW-0175">Coiled coil</keyword>
<dbReference type="Proteomes" id="UP001195483">
    <property type="component" value="Unassembled WGS sequence"/>
</dbReference>
<keyword evidence="2" id="KW-0680">Restriction system</keyword>
<dbReference type="EMBL" id="JAEAOA010000085">
    <property type="protein sequence ID" value="KAK3604819.1"/>
    <property type="molecule type" value="Genomic_DNA"/>
</dbReference>
<keyword evidence="8" id="KW-1185">Reference proteome</keyword>
<dbReference type="InterPro" id="IPR000055">
    <property type="entry name" value="Restrct_endonuc_typeI_TRD"/>
</dbReference>
<dbReference type="Gene3D" id="3.40.50.1010">
    <property type="entry name" value="5'-nuclease"/>
    <property type="match status" value="1"/>
</dbReference>
<reference evidence="7" key="3">
    <citation type="submission" date="2023-05" db="EMBL/GenBank/DDBJ databases">
        <authorList>
            <person name="Smith C.H."/>
        </authorList>
    </citation>
    <scope>NUCLEOTIDE SEQUENCE</scope>
    <source>
        <strain evidence="7">CHS0354</strain>
        <tissue evidence="7">Mantle</tissue>
    </source>
</reference>
<dbReference type="GO" id="GO:0008170">
    <property type="term" value="F:N-methyltransferase activity"/>
    <property type="evidence" value="ECO:0007669"/>
    <property type="project" value="InterPro"/>
</dbReference>
<feature type="coiled-coil region" evidence="4">
    <location>
        <begin position="287"/>
        <end position="314"/>
    </location>
</feature>
<dbReference type="GO" id="GO:0009307">
    <property type="term" value="P:DNA restriction-modification system"/>
    <property type="evidence" value="ECO:0007669"/>
    <property type="project" value="UniProtKB-KW"/>
</dbReference>
<evidence type="ECO:0000259" key="5">
    <source>
        <dbReference type="Pfam" id="PF01420"/>
    </source>
</evidence>
<feature type="domain" description="DNA methylase adenine-specific" evidence="6">
    <location>
        <begin position="2"/>
        <end position="278"/>
    </location>
</feature>
<proteinExistence type="inferred from homology"/>
<dbReference type="SUPFAM" id="SSF116734">
    <property type="entry name" value="DNA methylase specificity domain"/>
    <property type="match status" value="2"/>
</dbReference>
<dbReference type="InterPro" id="IPR029063">
    <property type="entry name" value="SAM-dependent_MTases_sf"/>
</dbReference>
<dbReference type="InterPro" id="IPR029060">
    <property type="entry name" value="PIN-like_dom_sf"/>
</dbReference>
<dbReference type="CDD" id="cd17516">
    <property type="entry name" value="RMtype1_S_HinAWORF1578P-TRD2-CR2_like"/>
    <property type="match status" value="1"/>
</dbReference>
<dbReference type="InterPro" id="IPR003356">
    <property type="entry name" value="DNA_methylase_A-5"/>
</dbReference>
<dbReference type="SUPFAM" id="SSF88723">
    <property type="entry name" value="PIN domain-like"/>
    <property type="match status" value="1"/>
</dbReference>
<reference evidence="7" key="1">
    <citation type="journal article" date="2021" name="Genome Biol. Evol.">
        <title>A High-Quality Reference Genome for a Parasitic Bivalve with Doubly Uniparental Inheritance (Bivalvia: Unionida).</title>
        <authorList>
            <person name="Smith C.H."/>
        </authorList>
    </citation>
    <scope>NUCLEOTIDE SEQUENCE</scope>
    <source>
        <strain evidence="7">CHS0354</strain>
    </source>
</reference>
<evidence type="ECO:0000313" key="8">
    <source>
        <dbReference type="Proteomes" id="UP001195483"/>
    </source>
</evidence>
<comment type="caution">
    <text evidence="7">The sequence shown here is derived from an EMBL/GenBank/DDBJ whole genome shotgun (WGS) entry which is preliminary data.</text>
</comment>
<dbReference type="GO" id="GO:0032259">
    <property type="term" value="P:methylation"/>
    <property type="evidence" value="ECO:0007669"/>
    <property type="project" value="InterPro"/>
</dbReference>
<dbReference type="InterPro" id="IPR052916">
    <property type="entry name" value="Type-I_RE_MTase_Subunit"/>
</dbReference>
<keyword evidence="3" id="KW-0238">DNA-binding</keyword>
<dbReference type="InterPro" id="IPR044946">
    <property type="entry name" value="Restrct_endonuc_typeI_TRD_sf"/>
</dbReference>
<organism evidence="7 8">
    <name type="scientific">Potamilus streckersoni</name>
    <dbReference type="NCBI Taxonomy" id="2493646"/>
    <lineage>
        <taxon>Eukaryota</taxon>
        <taxon>Metazoa</taxon>
        <taxon>Spiralia</taxon>
        <taxon>Lophotrochozoa</taxon>
        <taxon>Mollusca</taxon>
        <taxon>Bivalvia</taxon>
        <taxon>Autobranchia</taxon>
        <taxon>Heteroconchia</taxon>
        <taxon>Palaeoheterodonta</taxon>
        <taxon>Unionida</taxon>
        <taxon>Unionoidea</taxon>
        <taxon>Unionidae</taxon>
        <taxon>Ambleminae</taxon>
        <taxon>Lampsilini</taxon>
        <taxon>Potamilus</taxon>
    </lineage>
</organism>
<gene>
    <name evidence="7" type="ORF">CHS0354_000481</name>
</gene>
<feature type="domain" description="Type I restriction modification DNA specificity" evidence="5">
    <location>
        <begin position="868"/>
        <end position="1046"/>
    </location>
</feature>
<sequence length="1264" mass="142200">MLEPFNGRVYDGCCGSGGMFVQSEKFVEEHQGNTKNLSVYGQESNPTTLRLAKMNLAIRGIDAKIELGDTFLEDKHKDLKADFILANPPFNVSDWSGEQLRADIRWKYGVPPTGNANYAWLQHFTHKLSPNGTAGIVLANGSMNSNTGNEGEIRKNMIEAGLIDCMVSLPAQLFFNTQIPACLWFLARNKTNGKFRNRSNEILFIDARKLGVLITRKNKELTEKDLKQIADTYHNWRNLKGKYNDIDGFCKSATIEEVKKNDYILMPGKYVGTEEEESDGILFEDKMESLTLLLQEQFAKRKELEEKIKGDDEDNGLIEFDRLAQLTKSTKDIATKALMLRLRGFSEIAPDKHLKKALSMSLHNISGNKKEGTVLAIDCVHFSETINGLQYDVFKPKEEMLELTPMALVIQSFQTALTGNIEEVDLDRPLLKSLMSFKKNFLSDNEIFYMANRGSVAEVKLTKDDFKKISLLEGSIPEPQKVVVNGQLDEMKISKGKLGLQTEQGFVNVFTNDNTIVQRVVSFMGKEVTIYGMAQYKPNGQLSFIEIQGFGKPEARDKYFSKKPSAMTAKQQLLFQVKQGKTASQSMEALEELSQSGVLDDISDTEFEELLKSGLEKNITYIDIVNTDEQLINNYAQIDAYSKRKTPDSKGNLLEGAARTMHKNDLWIAATAYALDIPLMTTDGDFDHLNGVDVMNGVTTAILQPTEIGKIAYFEWYKSVQLRPDMNLELGEFVVMPNHIHGIILIGANRYNNHTVKTPILVEAPMVETLMVETPCMASLRNAIPNTITNLPRNPKIYRPSFAGTNRSLPPMLEKTILNLIGNPVFMTTSSVQWTNITEYPIILLTTPLNGREINFITPKKKLNMSFSEWKKYKLGELGKVVTGKTPPTKDKENFGSEYPFITPVDMNGQKTIYKTERNLSEIGISKVKNFLLPKDAVCISCIGSDLGKVVKASKPSVTNQQINSIVCNGSFDSDFVYYSLKLLSPTIRNIGHQSTAVPIINKTDFSKFEIEVPENKSTQQRIAAILSSLDDAIELNQQMNKTLEEMAKAIFKEWFVDFNFPNATDKFQKTEIGKIPVGWKVGKLGDGFSITMGQSPPGESYNEEKIGMPFFQGRTDFEFRFPSNRIYTTRPKRFAKKLDTLVSVRAPVGDMNIASEDCCIGRGLAAVIHKNGNPSFTYYFLNSLVEKFKMFEGTGTVFGSINKSDFENMVCIYPPLKLIDEFERICSSFDEQIYNNKQENQSLINLRDTLLPKLMKGEIEINA</sequence>
<dbReference type="PANTHER" id="PTHR42998:SF1">
    <property type="entry name" value="TYPE I RESTRICTION ENZYME HINDI METHYLASE SUBUNIT"/>
    <property type="match status" value="1"/>
</dbReference>
<accession>A0AAE0T7L4</accession>
<dbReference type="AlphaFoldDB" id="A0AAE0T7L4"/>
<reference evidence="7" key="2">
    <citation type="journal article" date="2021" name="Genome Biol. Evol.">
        <title>Developing a high-quality reference genome for a parasitic bivalve with doubly uniparental inheritance (Bivalvia: Unionida).</title>
        <authorList>
            <person name="Smith C.H."/>
        </authorList>
    </citation>
    <scope>NUCLEOTIDE SEQUENCE</scope>
    <source>
        <strain evidence="7">CHS0354</strain>
        <tissue evidence="7">Mantle</tissue>
    </source>
</reference>
<dbReference type="Gene3D" id="3.90.220.20">
    <property type="entry name" value="DNA methylase specificity domains"/>
    <property type="match status" value="2"/>
</dbReference>
<dbReference type="Gene3D" id="1.10.287.1120">
    <property type="entry name" value="Bipartite methylase S protein"/>
    <property type="match status" value="1"/>
</dbReference>
<name>A0AAE0T7L4_9BIVA</name>
<dbReference type="CDD" id="cd17495">
    <property type="entry name" value="RMtype1_S_Cep9333ORF4827P-TRD2-CR2_like"/>
    <property type="match status" value="1"/>
</dbReference>
<comment type="similarity">
    <text evidence="1">Belongs to the type-I restriction system S methylase family.</text>
</comment>
<dbReference type="SUPFAM" id="SSF53335">
    <property type="entry name" value="S-adenosyl-L-methionine-dependent methyltransferases"/>
    <property type="match status" value="1"/>
</dbReference>
<evidence type="ECO:0000313" key="7">
    <source>
        <dbReference type="EMBL" id="KAK3604819.1"/>
    </source>
</evidence>
<evidence type="ECO:0000256" key="4">
    <source>
        <dbReference type="SAM" id="Coils"/>
    </source>
</evidence>
<protein>
    <submittedName>
        <fullName evidence="7">Uncharacterized protein</fullName>
    </submittedName>
</protein>
<dbReference type="PRINTS" id="PR00507">
    <property type="entry name" value="N12N6MTFRASE"/>
</dbReference>
<dbReference type="GO" id="GO:0003677">
    <property type="term" value="F:DNA binding"/>
    <property type="evidence" value="ECO:0007669"/>
    <property type="project" value="UniProtKB-KW"/>
</dbReference>
<evidence type="ECO:0000256" key="1">
    <source>
        <dbReference type="ARBA" id="ARBA00010923"/>
    </source>
</evidence>
<dbReference type="Pfam" id="PF02384">
    <property type="entry name" value="N6_Mtase"/>
    <property type="match status" value="1"/>
</dbReference>
<dbReference type="Gene3D" id="3.40.50.150">
    <property type="entry name" value="Vaccinia Virus protein VP39"/>
    <property type="match status" value="1"/>
</dbReference>
<evidence type="ECO:0000259" key="6">
    <source>
        <dbReference type="Pfam" id="PF02384"/>
    </source>
</evidence>
<dbReference type="PANTHER" id="PTHR42998">
    <property type="entry name" value="TYPE I RESTRICTION ENZYME HINDVIIP M PROTEIN-RELATED"/>
    <property type="match status" value="1"/>
</dbReference>
<feature type="domain" description="Type I restriction modification DNA specificity" evidence="5">
    <location>
        <begin position="1077"/>
        <end position="1244"/>
    </location>
</feature>
<dbReference type="InterPro" id="IPR002052">
    <property type="entry name" value="DNA_methylase_N6_adenine_CS"/>
</dbReference>
<dbReference type="Pfam" id="PF01420">
    <property type="entry name" value="Methylase_S"/>
    <property type="match status" value="2"/>
</dbReference>